<evidence type="ECO:0000313" key="9">
    <source>
        <dbReference type="Proteomes" id="UP000001817"/>
    </source>
</evidence>
<name>Q13HD2_PARXL</name>
<evidence type="ECO:0000256" key="4">
    <source>
        <dbReference type="ARBA" id="ARBA00022989"/>
    </source>
</evidence>
<feature type="transmembrane region" description="Helical" evidence="6">
    <location>
        <begin position="338"/>
        <end position="357"/>
    </location>
</feature>
<dbReference type="AlphaFoldDB" id="Q13HD2"/>
<dbReference type="Proteomes" id="UP000001817">
    <property type="component" value="Chromosome 3"/>
</dbReference>
<feature type="transmembrane region" description="Helical" evidence="6">
    <location>
        <begin position="401"/>
        <end position="424"/>
    </location>
</feature>
<keyword evidence="5 6" id="KW-0472">Membrane</keyword>
<evidence type="ECO:0000313" key="8">
    <source>
        <dbReference type="EMBL" id="ABE36507.1"/>
    </source>
</evidence>
<keyword evidence="3 6" id="KW-0812">Transmembrane</keyword>
<evidence type="ECO:0000256" key="2">
    <source>
        <dbReference type="ARBA" id="ARBA00022448"/>
    </source>
</evidence>
<protein>
    <submittedName>
        <fullName evidence="8">Major facilitator superfamily (MFS) transporter</fullName>
    </submittedName>
</protein>
<feature type="transmembrane region" description="Helical" evidence="6">
    <location>
        <begin position="305"/>
        <end position="326"/>
    </location>
</feature>
<evidence type="ECO:0000256" key="5">
    <source>
        <dbReference type="ARBA" id="ARBA00023136"/>
    </source>
</evidence>
<keyword evidence="9" id="KW-1185">Reference proteome</keyword>
<feature type="transmembrane region" description="Helical" evidence="6">
    <location>
        <begin position="271"/>
        <end position="293"/>
    </location>
</feature>
<evidence type="ECO:0000256" key="3">
    <source>
        <dbReference type="ARBA" id="ARBA00022692"/>
    </source>
</evidence>
<dbReference type="InterPro" id="IPR044770">
    <property type="entry name" value="MFS_spinster-like"/>
</dbReference>
<reference evidence="8 9" key="1">
    <citation type="journal article" date="2006" name="Proc. Natl. Acad. Sci. U.S.A.">
        <title>Burkholderia xenovorans LB400 harbors a multi-replicon, 9.73-Mbp genome shaped for versatility.</title>
        <authorList>
            <person name="Chain P.S."/>
            <person name="Denef V.J."/>
            <person name="Konstantinidis K.T."/>
            <person name="Vergez L.M."/>
            <person name="Agullo L."/>
            <person name="Reyes V.L."/>
            <person name="Hauser L."/>
            <person name="Cordova M."/>
            <person name="Gomez L."/>
            <person name="Gonzalez M."/>
            <person name="Land M."/>
            <person name="Lao V."/>
            <person name="Larimer F."/>
            <person name="LiPuma J.J."/>
            <person name="Mahenthiralingam E."/>
            <person name="Malfatti S.A."/>
            <person name="Marx C.J."/>
            <person name="Parnell J.J."/>
            <person name="Ramette A."/>
            <person name="Richardson P."/>
            <person name="Seeger M."/>
            <person name="Smith D."/>
            <person name="Spilker T."/>
            <person name="Sul W.J."/>
            <person name="Tsoi T.V."/>
            <person name="Ulrich L.E."/>
            <person name="Zhulin I.B."/>
            <person name="Tiedje J.M."/>
        </authorList>
    </citation>
    <scope>NUCLEOTIDE SEQUENCE [LARGE SCALE GENOMIC DNA]</scope>
    <source>
        <strain evidence="8 9">LB400</strain>
    </source>
</reference>
<dbReference type="Pfam" id="PF07690">
    <property type="entry name" value="MFS_1"/>
    <property type="match status" value="1"/>
</dbReference>
<dbReference type="SUPFAM" id="SSF103473">
    <property type="entry name" value="MFS general substrate transporter"/>
    <property type="match status" value="1"/>
</dbReference>
<dbReference type="STRING" id="266265.Bxe_C0609"/>
<dbReference type="OrthoDB" id="6057322at2"/>
<sequence length="472" mass="49366">MPLCPLTTETDLQPAPISRTPDERWASSAAQTAAQYPSASYAWYVIGVLFVVTLMSQMDRQLPSLVVGPLRREFGISDTAFSLLQGYAFAVFYTLAGLPLGRLVDRGSRRNLICAGLVFWGVATALFAFGQTYTQLLLARVGVGIGEAVLAPAAYSLIADCVEPARRGRALAVYYTSLAIGSGTSLLLGGWLLAIIPAAGIAVAGFGEVPAWRVAFVAAALPSLPLALLMLASVREPVRHETTASVADERAASVREFAHYLRTHAGTFTRVLTYPALLSIIGYGALAWAPALFARSFGMPPSHSGALLGIIVAVAGAAGTLASGALSDRWAARGIVAARFRVALAGACLFAVPSALWPLMPNAPLALALLFVNLLGLSIAQAAAPTSIQAVVPNRLRGQAIALYLLLAGLLGIGLGPTAVALLTEHLFHQDTALRYSLALTAAPSALLGLWLIGSGLRPYARTYAALHSASR</sequence>
<feature type="transmembrane region" description="Helical" evidence="6">
    <location>
        <begin position="363"/>
        <end position="380"/>
    </location>
</feature>
<dbReference type="InterPro" id="IPR011701">
    <property type="entry name" value="MFS"/>
</dbReference>
<evidence type="ECO:0000256" key="1">
    <source>
        <dbReference type="ARBA" id="ARBA00004141"/>
    </source>
</evidence>
<dbReference type="PANTHER" id="PTHR23505:SF79">
    <property type="entry name" value="PROTEIN SPINSTER"/>
    <property type="match status" value="1"/>
</dbReference>
<dbReference type="KEGG" id="bxb:DR64_7837"/>
<proteinExistence type="predicted"/>
<dbReference type="GO" id="GO:0022857">
    <property type="term" value="F:transmembrane transporter activity"/>
    <property type="evidence" value="ECO:0007669"/>
    <property type="project" value="InterPro"/>
</dbReference>
<feature type="transmembrane region" description="Helical" evidence="6">
    <location>
        <begin position="79"/>
        <end position="100"/>
    </location>
</feature>
<dbReference type="EMBL" id="CP000272">
    <property type="protein sequence ID" value="ABE36507.1"/>
    <property type="molecule type" value="Genomic_DNA"/>
</dbReference>
<feature type="transmembrane region" description="Helical" evidence="6">
    <location>
        <begin position="112"/>
        <end position="131"/>
    </location>
</feature>
<dbReference type="GO" id="GO:0016020">
    <property type="term" value="C:membrane"/>
    <property type="evidence" value="ECO:0007669"/>
    <property type="project" value="UniProtKB-SubCell"/>
</dbReference>
<dbReference type="PATRIC" id="fig|266265.5.peg.8370"/>
<evidence type="ECO:0000259" key="7">
    <source>
        <dbReference type="PROSITE" id="PS50850"/>
    </source>
</evidence>
<dbReference type="KEGG" id="bxe:Bxe_C0609"/>
<feature type="transmembrane region" description="Helical" evidence="6">
    <location>
        <begin position="137"/>
        <end position="159"/>
    </location>
</feature>
<organism evidence="8 9">
    <name type="scientific">Paraburkholderia xenovorans (strain LB400)</name>
    <dbReference type="NCBI Taxonomy" id="266265"/>
    <lineage>
        <taxon>Bacteria</taxon>
        <taxon>Pseudomonadati</taxon>
        <taxon>Pseudomonadota</taxon>
        <taxon>Betaproteobacteria</taxon>
        <taxon>Burkholderiales</taxon>
        <taxon>Burkholderiaceae</taxon>
        <taxon>Paraburkholderia</taxon>
    </lineage>
</organism>
<feature type="transmembrane region" description="Helical" evidence="6">
    <location>
        <begin position="436"/>
        <end position="454"/>
    </location>
</feature>
<feature type="transmembrane region" description="Helical" evidence="6">
    <location>
        <begin position="41"/>
        <end position="59"/>
    </location>
</feature>
<dbReference type="Gene3D" id="1.20.1250.20">
    <property type="entry name" value="MFS general substrate transporter like domains"/>
    <property type="match status" value="1"/>
</dbReference>
<gene>
    <name evidence="8" type="ORF">Bxe_C0609</name>
</gene>
<feature type="transmembrane region" description="Helical" evidence="6">
    <location>
        <begin position="171"/>
        <end position="199"/>
    </location>
</feature>
<dbReference type="PANTHER" id="PTHR23505">
    <property type="entry name" value="SPINSTER"/>
    <property type="match status" value="1"/>
</dbReference>
<accession>Q13HD2</accession>
<feature type="domain" description="Major facilitator superfamily (MFS) profile" evidence="7">
    <location>
        <begin position="45"/>
        <end position="457"/>
    </location>
</feature>
<dbReference type="eggNOG" id="COG2271">
    <property type="taxonomic scope" value="Bacteria"/>
</dbReference>
<comment type="subcellular location">
    <subcellularLocation>
        <location evidence="1">Membrane</location>
        <topology evidence="1">Multi-pass membrane protein</topology>
    </subcellularLocation>
</comment>
<feature type="transmembrane region" description="Helical" evidence="6">
    <location>
        <begin position="211"/>
        <end position="232"/>
    </location>
</feature>
<keyword evidence="4 6" id="KW-1133">Transmembrane helix</keyword>
<evidence type="ECO:0000256" key="6">
    <source>
        <dbReference type="SAM" id="Phobius"/>
    </source>
</evidence>
<dbReference type="InterPro" id="IPR036259">
    <property type="entry name" value="MFS_trans_sf"/>
</dbReference>
<keyword evidence="2" id="KW-0813">Transport</keyword>
<dbReference type="PROSITE" id="PS50850">
    <property type="entry name" value="MFS"/>
    <property type="match status" value="1"/>
</dbReference>
<dbReference type="InterPro" id="IPR020846">
    <property type="entry name" value="MFS_dom"/>
</dbReference>